<evidence type="ECO:0000313" key="5">
    <source>
        <dbReference type="EMBL" id="KAF7491557.1"/>
    </source>
</evidence>
<reference evidence="6" key="3">
    <citation type="submission" date="2022-06" db="UniProtKB">
        <authorList>
            <consortium name="EnsemblMetazoa"/>
        </authorList>
    </citation>
    <scope>IDENTIFICATION</scope>
</reference>
<dbReference type="SMART" id="SM00360">
    <property type="entry name" value="RRM"/>
    <property type="match status" value="2"/>
</dbReference>
<dbReference type="InterPro" id="IPR000504">
    <property type="entry name" value="RRM_dom"/>
</dbReference>
<keyword evidence="7" id="KW-1185">Reference proteome</keyword>
<reference evidence="7" key="1">
    <citation type="journal article" date="2020" name="PLoS Negl. Trop. Dis.">
        <title>High-quality nuclear genome for Sarcoptes scabiei-A critical resource for a neglected parasite.</title>
        <authorList>
            <person name="Korhonen P.K."/>
            <person name="Gasser R.B."/>
            <person name="Ma G."/>
            <person name="Wang T."/>
            <person name="Stroehlein A.J."/>
            <person name="Young N.D."/>
            <person name="Ang C.S."/>
            <person name="Fernando D.D."/>
            <person name="Lu H.C."/>
            <person name="Taylor S."/>
            <person name="Reynolds S.L."/>
            <person name="Mofiz E."/>
            <person name="Najaraj S.H."/>
            <person name="Gowda H."/>
            <person name="Madugundu A."/>
            <person name="Renuse S."/>
            <person name="Holt D."/>
            <person name="Pandey A."/>
            <person name="Papenfuss A.T."/>
            <person name="Fischer K."/>
        </authorList>
    </citation>
    <scope>NUCLEOTIDE SEQUENCE [LARGE SCALE GENOMIC DNA]</scope>
</reference>
<dbReference type="PANTHER" id="PTHR32343:SF71">
    <property type="entry name" value="SPLICING REGULATORY GLUTAMIC ACID AND LYSINE RICH PROTEIN 1"/>
    <property type="match status" value="1"/>
</dbReference>
<dbReference type="InterPro" id="IPR035979">
    <property type="entry name" value="RBD_domain_sf"/>
</dbReference>
<evidence type="ECO:0000313" key="6">
    <source>
        <dbReference type="EnsemblMetazoa" id="KAF7491557.1"/>
    </source>
</evidence>
<dbReference type="GO" id="GO:0005654">
    <property type="term" value="C:nucleoplasm"/>
    <property type="evidence" value="ECO:0007669"/>
    <property type="project" value="TreeGrafter"/>
</dbReference>
<dbReference type="PANTHER" id="PTHR32343">
    <property type="entry name" value="SERINE/ARGININE-RICH SPLICING FACTOR"/>
    <property type="match status" value="1"/>
</dbReference>
<dbReference type="Gene3D" id="3.30.70.330">
    <property type="match status" value="2"/>
</dbReference>
<gene>
    <name evidence="5" type="ORF">SSS_7804</name>
</gene>
<feature type="domain" description="RRM" evidence="4">
    <location>
        <begin position="156"/>
        <end position="231"/>
    </location>
</feature>
<feature type="compositionally biased region" description="Basic and acidic residues" evidence="3">
    <location>
        <begin position="515"/>
        <end position="525"/>
    </location>
</feature>
<reference evidence="5" key="2">
    <citation type="submission" date="2020-01" db="EMBL/GenBank/DDBJ databases">
        <authorList>
            <person name="Korhonen P.K.K."/>
            <person name="Guangxu M.G."/>
            <person name="Wang T.W."/>
            <person name="Stroehlein A.J.S."/>
            <person name="Young N.D."/>
            <person name="Ang C.-S.A."/>
            <person name="Fernando D.W.F."/>
            <person name="Lu H.L."/>
            <person name="Taylor S.T."/>
            <person name="Ehtesham M.E.M."/>
            <person name="Najaraj S.H.N."/>
            <person name="Harsha G.H.G."/>
            <person name="Madugundu A.M."/>
            <person name="Renuse S.R."/>
            <person name="Holt D.H."/>
            <person name="Pandey A.P."/>
            <person name="Papenfuss A.P."/>
            <person name="Gasser R.B.G."/>
            <person name="Fischer K.F."/>
        </authorList>
    </citation>
    <scope>NUCLEOTIDE SEQUENCE</scope>
    <source>
        <strain evidence="5">SSS_KF_BRIS2020</strain>
    </source>
</reference>
<protein>
    <submittedName>
        <fullName evidence="5">Splicing regulatory glutamine/lysine-rich protein 1</fullName>
    </submittedName>
</protein>
<feature type="region of interest" description="Disordered" evidence="3">
    <location>
        <begin position="471"/>
        <end position="578"/>
    </location>
</feature>
<name>A0A834R9H9_SARSC</name>
<dbReference type="Pfam" id="PF00076">
    <property type="entry name" value="RRM_1"/>
    <property type="match status" value="2"/>
</dbReference>
<feature type="compositionally biased region" description="Polar residues" evidence="3">
    <location>
        <begin position="473"/>
        <end position="489"/>
    </location>
</feature>
<proteinExistence type="predicted"/>
<dbReference type="InterPro" id="IPR012677">
    <property type="entry name" value="Nucleotide-bd_a/b_plait_sf"/>
</dbReference>
<feature type="compositionally biased region" description="Basic residues" evidence="3">
    <location>
        <begin position="424"/>
        <end position="435"/>
    </location>
</feature>
<dbReference type="Proteomes" id="UP000070412">
    <property type="component" value="Unassembled WGS sequence"/>
</dbReference>
<dbReference type="CDD" id="cd12259">
    <property type="entry name" value="RRM_SRSF11_SREK1"/>
    <property type="match status" value="1"/>
</dbReference>
<evidence type="ECO:0000256" key="3">
    <source>
        <dbReference type="SAM" id="MobiDB-lite"/>
    </source>
</evidence>
<keyword evidence="1 2" id="KW-0694">RNA-binding</keyword>
<dbReference type="PROSITE" id="PS50102">
    <property type="entry name" value="RRM"/>
    <property type="match status" value="1"/>
</dbReference>
<sequence>MGSGTTSVIQVTNLSPIVTNEQIRTLFTHLGTIREFVVYPSNDPSQQTARVCYIRYIDPMCASVAQHLTNTVFIDRAILVKPFIDGKIPDELLALKLANEGHSQNSSNSGVCSQIETVNGIQAITTIDPRLNALGLPQYPPLSPSLDPTKIEEIRRTVTVSNVNKQTRPEDLVELFNQFGEVKYLRMTSDENDVIKAAMIEFTDQSSVANALQNTGITFQGSQITISHATTGILKPQYKITAPPEKNSRELKRRSRSRSLRRSRSPSKSHSSRRRSRSPRRERRRSYSGSRSPSRRRRSRSRDRKRSPYRHRSRSHSKDRRSRRDRSKERERYRRRSRDRSIDRDRDYDRDRDRDRDREKSRSKKRRDHSREKDYERSRDRSKERYRKRSRSRDSDRKEKHRSKHHRESDRRRRSRSRSDSKIKLTKSPKRSSSKKNKDIIVEVDEALSVEQSSSENTTLLPMEPNFLKMETNETSSSSSPQTNVQRPTSTDEDSVDNSLSLKRDRMPMTPPLLRKQEVKLDKLKSKNISYDNEDDDGRELQKHHYHHSSSSSPDSSVKEYDEKIYKRPVADYDDSDD</sequence>
<feature type="compositionally biased region" description="Basic and acidic residues" evidence="3">
    <location>
        <begin position="369"/>
        <end position="383"/>
    </location>
</feature>
<feature type="compositionally biased region" description="Basic and acidic residues" evidence="3">
    <location>
        <begin position="339"/>
        <end position="360"/>
    </location>
</feature>
<dbReference type="SUPFAM" id="SSF54928">
    <property type="entry name" value="RNA-binding domain, RBD"/>
    <property type="match status" value="2"/>
</dbReference>
<dbReference type="GO" id="GO:0003723">
    <property type="term" value="F:RNA binding"/>
    <property type="evidence" value="ECO:0007669"/>
    <property type="project" value="UniProtKB-UniRule"/>
</dbReference>
<accession>A0A834R9H9</accession>
<feature type="compositionally biased region" description="Basic and acidic residues" evidence="3">
    <location>
        <begin position="557"/>
        <end position="571"/>
    </location>
</feature>
<dbReference type="AlphaFoldDB" id="A0A834R9H9"/>
<feature type="compositionally biased region" description="Basic residues" evidence="3">
    <location>
        <begin position="251"/>
        <end position="286"/>
    </location>
</feature>
<evidence type="ECO:0000259" key="4">
    <source>
        <dbReference type="PROSITE" id="PS50102"/>
    </source>
</evidence>
<dbReference type="EnsemblMetazoa" id="SSS_7804s_mrna">
    <property type="protein sequence ID" value="KAF7491557.1"/>
    <property type="gene ID" value="SSS_7804"/>
</dbReference>
<feature type="compositionally biased region" description="Basic and acidic residues" evidence="3">
    <location>
        <begin position="407"/>
        <end position="423"/>
    </location>
</feature>
<evidence type="ECO:0000256" key="2">
    <source>
        <dbReference type="PROSITE-ProRule" id="PRU00176"/>
    </source>
</evidence>
<dbReference type="EMBL" id="WVUK01000059">
    <property type="protein sequence ID" value="KAF7491557.1"/>
    <property type="molecule type" value="Genomic_DNA"/>
</dbReference>
<dbReference type="OrthoDB" id="7763451at2759"/>
<organism evidence="5">
    <name type="scientific">Sarcoptes scabiei</name>
    <name type="common">Itch mite</name>
    <name type="synonym">Acarus scabiei</name>
    <dbReference type="NCBI Taxonomy" id="52283"/>
    <lineage>
        <taxon>Eukaryota</taxon>
        <taxon>Metazoa</taxon>
        <taxon>Ecdysozoa</taxon>
        <taxon>Arthropoda</taxon>
        <taxon>Chelicerata</taxon>
        <taxon>Arachnida</taxon>
        <taxon>Acari</taxon>
        <taxon>Acariformes</taxon>
        <taxon>Sarcoptiformes</taxon>
        <taxon>Astigmata</taxon>
        <taxon>Psoroptidia</taxon>
        <taxon>Sarcoptoidea</taxon>
        <taxon>Sarcoptidae</taxon>
        <taxon>Sarcoptinae</taxon>
        <taxon>Sarcoptes</taxon>
    </lineage>
</organism>
<evidence type="ECO:0000256" key="1">
    <source>
        <dbReference type="ARBA" id="ARBA00022884"/>
    </source>
</evidence>
<feature type="compositionally biased region" description="Basic residues" evidence="3">
    <location>
        <begin position="293"/>
        <end position="325"/>
    </location>
</feature>
<feature type="region of interest" description="Disordered" evidence="3">
    <location>
        <begin position="235"/>
        <end position="439"/>
    </location>
</feature>
<evidence type="ECO:0000313" key="7">
    <source>
        <dbReference type="Proteomes" id="UP000070412"/>
    </source>
</evidence>